<protein>
    <submittedName>
        <fullName evidence="1">Uncharacterized protein</fullName>
    </submittedName>
</protein>
<organism evidence="1 2">
    <name type="scientific">Trichinella nativa</name>
    <dbReference type="NCBI Taxonomy" id="6335"/>
    <lineage>
        <taxon>Eukaryota</taxon>
        <taxon>Metazoa</taxon>
        <taxon>Ecdysozoa</taxon>
        <taxon>Nematoda</taxon>
        <taxon>Enoplea</taxon>
        <taxon>Dorylaimia</taxon>
        <taxon>Trichinellida</taxon>
        <taxon>Trichinellidae</taxon>
        <taxon>Trichinella</taxon>
    </lineage>
</organism>
<evidence type="ECO:0000313" key="2">
    <source>
        <dbReference type="Proteomes" id="UP000054721"/>
    </source>
</evidence>
<dbReference type="AlphaFoldDB" id="A0A0V1L503"/>
<proteinExistence type="predicted"/>
<evidence type="ECO:0000313" key="1">
    <source>
        <dbReference type="EMBL" id="KRZ54322.1"/>
    </source>
</evidence>
<sequence>MEFPVCTAEANCSSGPCFTADSSLAFYSSKKFSVAMPEGGLVDRSKGKAVMVRTIRRRVLSARWVRLGGHTVRLAAAGIAATFP</sequence>
<name>A0A0V1L503_9BILA</name>
<keyword evidence="2" id="KW-1185">Reference proteome</keyword>
<gene>
    <name evidence="1" type="ORF">T02_3036</name>
</gene>
<dbReference type="Proteomes" id="UP000054721">
    <property type="component" value="Unassembled WGS sequence"/>
</dbReference>
<dbReference type="EMBL" id="JYDW01000141">
    <property type="protein sequence ID" value="KRZ54322.1"/>
    <property type="molecule type" value="Genomic_DNA"/>
</dbReference>
<comment type="caution">
    <text evidence="1">The sequence shown here is derived from an EMBL/GenBank/DDBJ whole genome shotgun (WGS) entry which is preliminary data.</text>
</comment>
<reference evidence="1 2" key="1">
    <citation type="submission" date="2015-05" db="EMBL/GenBank/DDBJ databases">
        <title>Evolution of Trichinella species and genotypes.</title>
        <authorList>
            <person name="Korhonen P.K."/>
            <person name="Edoardo P."/>
            <person name="Giuseppe L.R."/>
            <person name="Gasser R.B."/>
        </authorList>
    </citation>
    <scope>NUCLEOTIDE SEQUENCE [LARGE SCALE GENOMIC DNA]</scope>
    <source>
        <strain evidence="1">ISS10</strain>
    </source>
</reference>
<dbReference type="OrthoDB" id="10635987at2759"/>
<accession>A0A0V1L503</accession>